<dbReference type="Pfam" id="PF13499">
    <property type="entry name" value="EF-hand_7"/>
    <property type="match status" value="1"/>
</dbReference>
<keyword evidence="13" id="KW-0175">Coiled coil</keyword>
<evidence type="ECO:0000256" key="6">
    <source>
        <dbReference type="ARBA" id="ARBA00022792"/>
    </source>
</evidence>
<evidence type="ECO:0000259" key="14">
    <source>
        <dbReference type="PROSITE" id="PS50222"/>
    </source>
</evidence>
<dbReference type="SUPFAM" id="SSF47473">
    <property type="entry name" value="EF-hand"/>
    <property type="match status" value="1"/>
</dbReference>
<evidence type="ECO:0000256" key="9">
    <source>
        <dbReference type="ARBA" id="ARBA00023128"/>
    </source>
</evidence>
<keyword evidence="10" id="KW-0472">Membrane</keyword>
<evidence type="ECO:0000256" key="8">
    <source>
        <dbReference type="ARBA" id="ARBA00022989"/>
    </source>
</evidence>
<evidence type="ECO:0000256" key="4">
    <source>
        <dbReference type="ARBA" id="ARBA00022449"/>
    </source>
</evidence>
<evidence type="ECO:0000259" key="15">
    <source>
        <dbReference type="PROSITE" id="PS51758"/>
    </source>
</evidence>
<dbReference type="CDD" id="cd00051">
    <property type="entry name" value="EFh"/>
    <property type="match status" value="1"/>
</dbReference>
<dbReference type="PROSITE" id="PS00018">
    <property type="entry name" value="EF_HAND_1"/>
    <property type="match status" value="2"/>
</dbReference>
<proteinExistence type="inferred from homology"/>
<dbReference type="GO" id="GO:0015297">
    <property type="term" value="F:antiporter activity"/>
    <property type="evidence" value="ECO:0007669"/>
    <property type="project" value="UniProtKB-KW"/>
</dbReference>
<dbReference type="GO" id="GO:0043022">
    <property type="term" value="F:ribosome binding"/>
    <property type="evidence" value="ECO:0007669"/>
    <property type="project" value="InterPro"/>
</dbReference>
<comment type="subcellular location">
    <subcellularLocation>
        <location evidence="1">Mitochondrion inner membrane</location>
        <topology evidence="1">Single-pass membrane protein</topology>
    </subcellularLocation>
</comment>
<keyword evidence="4" id="KW-0050">Antiport</keyword>
<dbReference type="PANTHER" id="PTHR14009">
    <property type="entry name" value="LEUCINE ZIPPER-EF-HAND CONTAINING TRANSMEMBRANE PROTEIN"/>
    <property type="match status" value="1"/>
</dbReference>
<evidence type="ECO:0000256" key="1">
    <source>
        <dbReference type="ARBA" id="ARBA00004434"/>
    </source>
</evidence>
<gene>
    <name evidence="16" type="ORF">GAYE_PCTG50G1177</name>
</gene>
<keyword evidence="6" id="KW-0999">Mitochondrion inner membrane</keyword>
<evidence type="ECO:0000256" key="7">
    <source>
        <dbReference type="ARBA" id="ARBA00022837"/>
    </source>
</evidence>
<evidence type="ECO:0000256" key="2">
    <source>
        <dbReference type="ARBA" id="ARBA00009584"/>
    </source>
</evidence>
<dbReference type="InterPro" id="IPR002048">
    <property type="entry name" value="EF_hand_dom"/>
</dbReference>
<dbReference type="GO" id="GO:0030003">
    <property type="term" value="P:intracellular monoatomic cation homeostasis"/>
    <property type="evidence" value="ECO:0007669"/>
    <property type="project" value="TreeGrafter"/>
</dbReference>
<evidence type="ECO:0000313" key="17">
    <source>
        <dbReference type="Proteomes" id="UP001300502"/>
    </source>
</evidence>
<evidence type="ECO:0000256" key="13">
    <source>
        <dbReference type="SAM" id="Coils"/>
    </source>
</evidence>
<dbReference type="GO" id="GO:0005509">
    <property type="term" value="F:calcium ion binding"/>
    <property type="evidence" value="ECO:0007669"/>
    <property type="project" value="InterPro"/>
</dbReference>
<evidence type="ECO:0000256" key="5">
    <source>
        <dbReference type="ARBA" id="ARBA00022692"/>
    </source>
</evidence>
<evidence type="ECO:0000256" key="11">
    <source>
        <dbReference type="ARBA" id="ARBA00031360"/>
    </source>
</evidence>
<dbReference type="InterPro" id="IPR018247">
    <property type="entry name" value="EF_Hand_1_Ca_BS"/>
</dbReference>
<dbReference type="Gene3D" id="1.10.238.10">
    <property type="entry name" value="EF-hand"/>
    <property type="match status" value="1"/>
</dbReference>
<keyword evidence="7" id="KW-0106">Calcium</keyword>
<dbReference type="AlphaFoldDB" id="A0AAV9I4D8"/>
<protein>
    <recommendedName>
        <fullName evidence="3">Mitochondrial proton/calcium exchanger protein</fullName>
    </recommendedName>
    <alternativeName>
        <fullName evidence="11">Leucine zipper-EF-hand-containing transmembrane protein 1</fullName>
    </alternativeName>
</protein>
<dbReference type="PROSITE" id="PS50222">
    <property type="entry name" value="EF_HAND_2"/>
    <property type="match status" value="2"/>
</dbReference>
<organism evidence="16 17">
    <name type="scientific">Galdieria yellowstonensis</name>
    <dbReference type="NCBI Taxonomy" id="3028027"/>
    <lineage>
        <taxon>Eukaryota</taxon>
        <taxon>Rhodophyta</taxon>
        <taxon>Bangiophyceae</taxon>
        <taxon>Galdieriales</taxon>
        <taxon>Galdieriaceae</taxon>
        <taxon>Galdieria</taxon>
    </lineage>
</organism>
<evidence type="ECO:0000256" key="10">
    <source>
        <dbReference type="ARBA" id="ARBA00023136"/>
    </source>
</evidence>
<dbReference type="InterPro" id="IPR044202">
    <property type="entry name" value="LETM1/MDM38-like"/>
</dbReference>
<dbReference type="InterPro" id="IPR011992">
    <property type="entry name" value="EF-hand-dom_pair"/>
</dbReference>
<name>A0AAV9I4D8_9RHOD</name>
<comment type="caution">
    <text evidence="16">The sequence shown here is derived from an EMBL/GenBank/DDBJ whole genome shotgun (WGS) entry which is preliminary data.</text>
</comment>
<feature type="coiled-coil region" evidence="13">
    <location>
        <begin position="570"/>
        <end position="601"/>
    </location>
</feature>
<dbReference type="Pfam" id="PF07766">
    <property type="entry name" value="LETM1_RBD"/>
    <property type="match status" value="1"/>
</dbReference>
<evidence type="ECO:0000313" key="16">
    <source>
        <dbReference type="EMBL" id="KAK4523284.1"/>
    </source>
</evidence>
<dbReference type="SMART" id="SM00054">
    <property type="entry name" value="EFh"/>
    <property type="match status" value="2"/>
</dbReference>
<evidence type="ECO:0000256" key="12">
    <source>
        <dbReference type="PROSITE-ProRule" id="PRU01094"/>
    </source>
</evidence>
<keyword evidence="8" id="KW-1133">Transmembrane helix</keyword>
<evidence type="ECO:0000256" key="3">
    <source>
        <dbReference type="ARBA" id="ARBA00020557"/>
    </source>
</evidence>
<sequence>MYALKTLYQRKPLGGLVLLGRKFLHKKTFSLTTWSSDSTLCRHENLVPFERRHWDPTAISSPLQSISQYFGDLEQRRYFSETASGNYIRLSTGLVESLKTEKQLGVDAFYLKTFWQKSGSFGVVKPQRYISRSLFRVGRGVSRPVVVSSRRTFVSYQGGQSWFQKLKEFLQRWVTSIVNYVRKLPFLLWNATKQGLIFIAKNLWAAVKNPRLLIQWYRSAREWTVDFVKHFWTGCKLLAADVRVSYGILKRATQGKPLSRRERNLLVGTGADLARLIPFSFFVIVPFMEFALPFALKLFPNMIPSQFQDKMKKEEELKKQLKLRLEMARYLQDVVEEKAKKIKSSSEKDSEIRNEAEELTRFLQQIRSGKSVERHAVLHFSRLFSDEITLEGLVRPQLVAMCRYMGISPQGSDNFLRYRLRARLNSIKNDDMQIMWEGGVSSLTDEEVVKACRDRGIRTAGVSMKQLRQQLEEWLELSQNKEVPSSLMILSRAFFYTELPEEALKETLSSMPDNVLDDIRYTVSSSSEKHEMTSEERLAEVRRQERLLQIEREREARMDTEKKKKSTASISEAAAAVAAAKEEARKAAESAKAVADRASQVFQVVEDAAEHAISSEGSKDSVSAPSKPEAVRVDELEHKESLLASLARSFEDLIHASAVEDERLQLEQIKAELRDAEAKLTSALDDKSKELSSPEVKRLKAFIAKLEKQLESADEKLGIKLKLLDLDNDGVMDVSEVREACRHLATNFPEEIVEEAITRLDKDGDGKINRDDIKRLVRETTHMDAKSVAS</sequence>
<dbReference type="EMBL" id="JANCYU010000013">
    <property type="protein sequence ID" value="KAK4523284.1"/>
    <property type="molecule type" value="Genomic_DNA"/>
</dbReference>
<accession>A0AAV9I4D8</accession>
<feature type="coiled-coil region" evidence="13">
    <location>
        <begin position="656"/>
        <end position="716"/>
    </location>
</feature>
<feature type="domain" description="Letm1 RBD" evidence="15">
    <location>
        <begin position="319"/>
        <end position="607"/>
    </location>
</feature>
<dbReference type="PANTHER" id="PTHR14009:SF1">
    <property type="entry name" value="MITOCHONDRIAL PROTON_CALCIUM EXCHANGER PROTEIN"/>
    <property type="match status" value="1"/>
</dbReference>
<keyword evidence="17" id="KW-1185">Reference proteome</keyword>
<keyword evidence="9 12" id="KW-0496">Mitochondrion</keyword>
<dbReference type="InterPro" id="IPR033122">
    <property type="entry name" value="LETM1-like_RBD"/>
</dbReference>
<reference evidence="16 17" key="1">
    <citation type="submission" date="2022-07" db="EMBL/GenBank/DDBJ databases">
        <title>Genome-wide signatures of adaptation to extreme environments.</title>
        <authorList>
            <person name="Cho C.H."/>
            <person name="Yoon H.S."/>
        </authorList>
    </citation>
    <scope>NUCLEOTIDE SEQUENCE [LARGE SCALE GENOMIC DNA]</scope>
    <source>
        <strain evidence="16 17">108.79 E11</strain>
    </source>
</reference>
<dbReference type="Proteomes" id="UP001300502">
    <property type="component" value="Unassembled WGS sequence"/>
</dbReference>
<comment type="similarity">
    <text evidence="2">Belongs to the LETM1 family.</text>
</comment>
<dbReference type="GO" id="GO:0005743">
    <property type="term" value="C:mitochondrial inner membrane"/>
    <property type="evidence" value="ECO:0007669"/>
    <property type="project" value="UniProtKB-SubCell"/>
</dbReference>
<keyword evidence="5" id="KW-0812">Transmembrane</keyword>
<feature type="domain" description="EF-hand" evidence="14">
    <location>
        <begin position="748"/>
        <end position="783"/>
    </location>
</feature>
<keyword evidence="4" id="KW-0813">Transport</keyword>
<dbReference type="PROSITE" id="PS51758">
    <property type="entry name" value="LETM1_RBD"/>
    <property type="match status" value="1"/>
</dbReference>
<feature type="domain" description="EF-hand" evidence="14">
    <location>
        <begin position="712"/>
        <end position="747"/>
    </location>
</feature>